<feature type="compositionally biased region" description="Low complexity" evidence="1">
    <location>
        <begin position="26"/>
        <end position="45"/>
    </location>
</feature>
<dbReference type="Proteomes" id="UP000152684">
    <property type="component" value="Segment"/>
</dbReference>
<name>A0A0G2UH98_9NIDO</name>
<dbReference type="EMBL" id="KR139839">
    <property type="protein sequence ID" value="AKI29953.1"/>
    <property type="molecule type" value="Genomic_RNA"/>
</dbReference>
<dbReference type="Pfam" id="PF01481">
    <property type="entry name" value="Arteri_nucleo"/>
    <property type="match status" value="1"/>
</dbReference>
<evidence type="ECO:0000313" key="2">
    <source>
        <dbReference type="EMBL" id="AKI29953.1"/>
    </source>
</evidence>
<keyword evidence="5" id="KW-1185">Reference proteome</keyword>
<feature type="region of interest" description="Disordered" evidence="1">
    <location>
        <begin position="1"/>
        <end position="48"/>
    </location>
</feature>
<evidence type="ECO:0000313" key="4">
    <source>
        <dbReference type="Proteomes" id="UP000134564"/>
    </source>
</evidence>
<dbReference type="InterPro" id="IPR002484">
    <property type="entry name" value="Arte_nucleocap"/>
</dbReference>
<evidence type="ECO:0000313" key="3">
    <source>
        <dbReference type="EMBL" id="AKI29968.1"/>
    </source>
</evidence>
<dbReference type="RefSeq" id="YP_009140489.1">
    <property type="nucleotide sequence ID" value="NC_027124.1"/>
</dbReference>
<dbReference type="Proteomes" id="UP000134564">
    <property type="component" value="Genome"/>
</dbReference>
<gene>
    <name evidence="3" type="primary">ORF7</name>
</gene>
<feature type="compositionally biased region" description="Basic residues" evidence="1">
    <location>
        <begin position="7"/>
        <end position="25"/>
    </location>
</feature>
<protein>
    <submittedName>
        <fullName evidence="3">N protein</fullName>
    </submittedName>
</protein>
<dbReference type="GeneID" id="24404803"/>
<dbReference type="OrthoDB" id="23799at10239"/>
<proteinExistence type="predicted"/>
<sequence>MAGKPKQNNKRKPQSQRRSSSRRQRPQSNRQAPRRAPQAPHAQQPVDHYVFAEPGDLRVLLAPKHGVHIQSLLLRYYGNGGGRLTFEDGRLNYSAVITPDVNLTRVLQRLAAPQT</sequence>
<reference evidence="4 5" key="1">
    <citation type="journal article" date="2015" name="J. Virol.">
        <title>Historical Outbreaks of Simian Hemorrhagic Fever in Captive Macaques Were Caused by Distinct Arteriviruses.</title>
        <authorList>
            <person name="Lauck M."/>
            <person name="Alkhovsky S.V."/>
            <person name="Bao Y."/>
            <person name="Bailey A.L."/>
            <person name="Shevtsova Z.V."/>
            <person name="Shchetinin A.M."/>
            <person name="Vishnevskaya T.V."/>
            <person name="Lackemeyer M.G."/>
            <person name="Postnikova E."/>
            <person name="Mazur S."/>
            <person name="Wada J."/>
            <person name="Radoshitzky S.R."/>
            <person name="Friedrich T.C."/>
            <person name="Lapin B.A."/>
            <person name="Deriabin P.G."/>
            <person name="Jahrling P.B."/>
            <person name="Goldberg T.L."/>
            <person name="O'Connor D.H."/>
            <person name="Kuhn J.H."/>
        </authorList>
    </citation>
    <scope>NUCLEOTIDE SEQUENCE [LARGE SCALE GENOMIC DNA]</scope>
    <source>
        <strain evidence="3">F1167</strain>
        <strain evidence="2">I621</strain>
    </source>
</reference>
<evidence type="ECO:0000313" key="5">
    <source>
        <dbReference type="Proteomes" id="UP000152684"/>
    </source>
</evidence>
<organism evidence="3 4">
    <name type="scientific">Pebjah virus</name>
    <dbReference type="NCBI Taxonomy" id="1658615"/>
    <lineage>
        <taxon>Viruses</taxon>
        <taxon>Riboviria</taxon>
        <taxon>Orthornavirae</taxon>
        <taxon>Pisuviricota</taxon>
        <taxon>Pisoniviricetes</taxon>
        <taxon>Nidovirales</taxon>
        <taxon>Arnidovirineae</taxon>
        <taxon>Arteriviridae</taxon>
        <taxon>Simarterivirinae</taxon>
        <taxon>Iotaarterivirus</taxon>
        <taxon>Peiartevirus</taxon>
        <taxon>Iotaarterivirus pejah</taxon>
    </lineage>
</organism>
<accession>A0A0G2UH98</accession>
<dbReference type="KEGG" id="vg:24404803"/>
<evidence type="ECO:0000256" key="1">
    <source>
        <dbReference type="SAM" id="MobiDB-lite"/>
    </source>
</evidence>
<dbReference type="GO" id="GO:0019013">
    <property type="term" value="C:viral nucleocapsid"/>
    <property type="evidence" value="ECO:0007669"/>
    <property type="project" value="InterPro"/>
</dbReference>
<dbReference type="EMBL" id="KR139840">
    <property type="protein sequence ID" value="AKI29968.1"/>
    <property type="molecule type" value="Genomic_RNA"/>
</dbReference>